<accession>A0A5J9SUP9</accession>
<evidence type="ECO:0000256" key="1">
    <source>
        <dbReference type="SAM" id="SignalP"/>
    </source>
</evidence>
<dbReference type="Gramene" id="TVU02721">
    <property type="protein sequence ID" value="TVU02721"/>
    <property type="gene ID" value="EJB05_51753"/>
</dbReference>
<evidence type="ECO:0008006" key="4">
    <source>
        <dbReference type="Google" id="ProtNLM"/>
    </source>
</evidence>
<gene>
    <name evidence="2" type="ORF">EJB05_51753</name>
</gene>
<organism evidence="2 3">
    <name type="scientific">Eragrostis curvula</name>
    <name type="common">weeping love grass</name>
    <dbReference type="NCBI Taxonomy" id="38414"/>
    <lineage>
        <taxon>Eukaryota</taxon>
        <taxon>Viridiplantae</taxon>
        <taxon>Streptophyta</taxon>
        <taxon>Embryophyta</taxon>
        <taxon>Tracheophyta</taxon>
        <taxon>Spermatophyta</taxon>
        <taxon>Magnoliopsida</taxon>
        <taxon>Liliopsida</taxon>
        <taxon>Poales</taxon>
        <taxon>Poaceae</taxon>
        <taxon>PACMAD clade</taxon>
        <taxon>Chloridoideae</taxon>
        <taxon>Eragrostideae</taxon>
        <taxon>Eragrostidinae</taxon>
        <taxon>Eragrostis</taxon>
    </lineage>
</organism>
<evidence type="ECO:0000313" key="2">
    <source>
        <dbReference type="EMBL" id="TVU02721.1"/>
    </source>
</evidence>
<sequence>MGATFHSMMFLSLTTLVLLSADLAESGKELCGYAPQCIQHLIMFGHSPCNNGLCAEYCKFQQYDDGKCSWGGCCCTLYPCNRKHSASSAQEANKVNEQLE</sequence>
<feature type="signal peptide" evidence="1">
    <location>
        <begin position="1"/>
        <end position="24"/>
    </location>
</feature>
<dbReference type="AlphaFoldDB" id="A0A5J9SUP9"/>
<comment type="caution">
    <text evidence="2">The sequence shown here is derived from an EMBL/GenBank/DDBJ whole genome shotgun (WGS) entry which is preliminary data.</text>
</comment>
<evidence type="ECO:0000313" key="3">
    <source>
        <dbReference type="Proteomes" id="UP000324897"/>
    </source>
</evidence>
<name>A0A5J9SUP9_9POAL</name>
<keyword evidence="1" id="KW-0732">Signal</keyword>
<keyword evidence="3" id="KW-1185">Reference proteome</keyword>
<protein>
    <recommendedName>
        <fullName evidence="4">Knottin scorpion toxin-like domain-containing protein</fullName>
    </recommendedName>
</protein>
<reference evidence="2 3" key="1">
    <citation type="journal article" date="2019" name="Sci. Rep.">
        <title>A high-quality genome of Eragrostis curvula grass provides insights into Poaceae evolution and supports new strategies to enhance forage quality.</title>
        <authorList>
            <person name="Carballo J."/>
            <person name="Santos B.A.C.M."/>
            <person name="Zappacosta D."/>
            <person name="Garbus I."/>
            <person name="Selva J.P."/>
            <person name="Gallo C.A."/>
            <person name="Diaz A."/>
            <person name="Albertini E."/>
            <person name="Caccamo M."/>
            <person name="Echenique V."/>
        </authorList>
    </citation>
    <scope>NUCLEOTIDE SEQUENCE [LARGE SCALE GENOMIC DNA]</scope>
    <source>
        <strain evidence="3">cv. Victoria</strain>
        <tissue evidence="2">Leaf</tissue>
    </source>
</reference>
<dbReference type="Proteomes" id="UP000324897">
    <property type="component" value="Unassembled WGS sequence"/>
</dbReference>
<feature type="chain" id="PRO_5023804375" description="Knottin scorpion toxin-like domain-containing protein" evidence="1">
    <location>
        <begin position="25"/>
        <end position="100"/>
    </location>
</feature>
<dbReference type="EMBL" id="RWGY01000287">
    <property type="protein sequence ID" value="TVU02721.1"/>
    <property type="molecule type" value="Genomic_DNA"/>
</dbReference>
<proteinExistence type="predicted"/>